<dbReference type="PROSITE" id="PS50928">
    <property type="entry name" value="ABC_TM1"/>
    <property type="match status" value="1"/>
</dbReference>
<reference evidence="9" key="1">
    <citation type="journal article" date="2014" name="Int. J. Syst. Evol. Microbiol.">
        <title>Complete genome sequence of Corynebacterium casei LMG S-19264T (=DSM 44701T), isolated from a smear-ripened cheese.</title>
        <authorList>
            <consortium name="US DOE Joint Genome Institute (JGI-PGF)"/>
            <person name="Walter F."/>
            <person name="Albersmeier A."/>
            <person name="Kalinowski J."/>
            <person name="Ruckert C."/>
        </authorList>
    </citation>
    <scope>NUCLEOTIDE SEQUENCE</scope>
    <source>
        <strain evidence="9">CGMCC 1.15179</strain>
    </source>
</reference>
<evidence type="ECO:0000313" key="10">
    <source>
        <dbReference type="Proteomes" id="UP000625210"/>
    </source>
</evidence>
<protein>
    <submittedName>
        <fullName evidence="9">Sugar ABC transporter permease</fullName>
    </submittedName>
</protein>
<reference evidence="9" key="2">
    <citation type="submission" date="2020-09" db="EMBL/GenBank/DDBJ databases">
        <authorList>
            <person name="Sun Q."/>
            <person name="Zhou Y."/>
        </authorList>
    </citation>
    <scope>NUCLEOTIDE SEQUENCE</scope>
    <source>
        <strain evidence="9">CGMCC 1.15179</strain>
    </source>
</reference>
<gene>
    <name evidence="9" type="ORF">GCM10011571_28120</name>
</gene>
<keyword evidence="6 7" id="KW-0472">Membrane</keyword>
<dbReference type="Proteomes" id="UP000625210">
    <property type="component" value="Unassembled WGS sequence"/>
</dbReference>
<dbReference type="GO" id="GO:0005886">
    <property type="term" value="C:plasma membrane"/>
    <property type="evidence" value="ECO:0007669"/>
    <property type="project" value="UniProtKB-SubCell"/>
</dbReference>
<feature type="transmembrane region" description="Helical" evidence="7">
    <location>
        <begin position="12"/>
        <end position="36"/>
    </location>
</feature>
<evidence type="ECO:0000256" key="3">
    <source>
        <dbReference type="ARBA" id="ARBA00022475"/>
    </source>
</evidence>
<keyword evidence="5 7" id="KW-1133">Transmembrane helix</keyword>
<feature type="domain" description="ABC transmembrane type-1" evidence="8">
    <location>
        <begin position="67"/>
        <end position="279"/>
    </location>
</feature>
<dbReference type="SUPFAM" id="SSF161098">
    <property type="entry name" value="MetI-like"/>
    <property type="match status" value="1"/>
</dbReference>
<comment type="caution">
    <text evidence="9">The sequence shown here is derived from an EMBL/GenBank/DDBJ whole genome shotgun (WGS) entry which is preliminary data.</text>
</comment>
<feature type="transmembrane region" description="Helical" evidence="7">
    <location>
        <begin position="206"/>
        <end position="226"/>
    </location>
</feature>
<feature type="transmembrane region" description="Helical" evidence="7">
    <location>
        <begin position="73"/>
        <end position="92"/>
    </location>
</feature>
<feature type="transmembrane region" description="Helical" evidence="7">
    <location>
        <begin position="166"/>
        <end position="185"/>
    </location>
</feature>
<evidence type="ECO:0000256" key="5">
    <source>
        <dbReference type="ARBA" id="ARBA00022989"/>
    </source>
</evidence>
<comment type="similarity">
    <text evidence="7">Belongs to the binding-protein-dependent transport system permease family.</text>
</comment>
<dbReference type="InterPro" id="IPR051393">
    <property type="entry name" value="ABC_transporter_permease"/>
</dbReference>
<keyword evidence="10" id="KW-1185">Reference proteome</keyword>
<keyword evidence="4 7" id="KW-0812">Transmembrane</keyword>
<proteinExistence type="inferred from homology"/>
<feature type="transmembrane region" description="Helical" evidence="7">
    <location>
        <begin position="258"/>
        <end position="278"/>
    </location>
</feature>
<evidence type="ECO:0000313" key="9">
    <source>
        <dbReference type="EMBL" id="GGE24357.1"/>
    </source>
</evidence>
<dbReference type="CDD" id="cd06261">
    <property type="entry name" value="TM_PBP2"/>
    <property type="match status" value="1"/>
</dbReference>
<dbReference type="InterPro" id="IPR000515">
    <property type="entry name" value="MetI-like"/>
</dbReference>
<evidence type="ECO:0000256" key="6">
    <source>
        <dbReference type="ARBA" id="ARBA00023136"/>
    </source>
</evidence>
<evidence type="ECO:0000256" key="4">
    <source>
        <dbReference type="ARBA" id="ARBA00022692"/>
    </source>
</evidence>
<dbReference type="EMBL" id="BMHQ01000010">
    <property type="protein sequence ID" value="GGE24357.1"/>
    <property type="molecule type" value="Genomic_DNA"/>
</dbReference>
<evidence type="ECO:0000256" key="2">
    <source>
        <dbReference type="ARBA" id="ARBA00022448"/>
    </source>
</evidence>
<dbReference type="AlphaFoldDB" id="A0A8J2VHB6"/>
<dbReference type="Pfam" id="PF00528">
    <property type="entry name" value="BPD_transp_1"/>
    <property type="match status" value="1"/>
</dbReference>
<organism evidence="9 10">
    <name type="scientific">Marinithermofilum abyssi</name>
    <dbReference type="NCBI Taxonomy" id="1571185"/>
    <lineage>
        <taxon>Bacteria</taxon>
        <taxon>Bacillati</taxon>
        <taxon>Bacillota</taxon>
        <taxon>Bacilli</taxon>
        <taxon>Bacillales</taxon>
        <taxon>Thermoactinomycetaceae</taxon>
        <taxon>Marinithermofilum</taxon>
    </lineage>
</organism>
<keyword evidence="3" id="KW-1003">Cell membrane</keyword>
<name>A0A8J2VHB6_9BACL</name>
<evidence type="ECO:0000256" key="1">
    <source>
        <dbReference type="ARBA" id="ARBA00004651"/>
    </source>
</evidence>
<evidence type="ECO:0000256" key="7">
    <source>
        <dbReference type="RuleBase" id="RU363032"/>
    </source>
</evidence>
<feature type="transmembrane region" description="Helical" evidence="7">
    <location>
        <begin position="104"/>
        <end position="124"/>
    </location>
</feature>
<sequence length="289" mass="32602">MVKRNHRSAYLLILPYLLFLGVFLIYPILFSVWLTFHDWNIVSTDIPFVGLENYKRLMEDELFFTSLWNTVRFILINIPLQIVLALLLAVALNQPIKGRGFFRGAYFLPVVTSGVVISFLWAWMLSTDGGIINEVLGRIGIPPVPWLTSETWAIPSLAWVAAWKNLGYYVVIFLAGLQGIPKNLYEAARMDGASPVQNFFRITLPMLNPAMLLVVILSTINGFQLFTEPFIMTGGGPANSSLSVVMYIYKNAFQSLDMGYAATIGLVLALIILTVSLLQKRFLERDTYY</sequence>
<keyword evidence="2 7" id="KW-0813">Transport</keyword>
<dbReference type="PANTHER" id="PTHR30193:SF37">
    <property type="entry name" value="INNER MEMBRANE ABC TRANSPORTER PERMEASE PROTEIN YCJO"/>
    <property type="match status" value="1"/>
</dbReference>
<dbReference type="GO" id="GO:0055085">
    <property type="term" value="P:transmembrane transport"/>
    <property type="evidence" value="ECO:0007669"/>
    <property type="project" value="InterPro"/>
</dbReference>
<evidence type="ECO:0000259" key="8">
    <source>
        <dbReference type="PROSITE" id="PS50928"/>
    </source>
</evidence>
<dbReference type="PANTHER" id="PTHR30193">
    <property type="entry name" value="ABC TRANSPORTER PERMEASE PROTEIN"/>
    <property type="match status" value="1"/>
</dbReference>
<accession>A0A8J2VHB6</accession>
<comment type="subcellular location">
    <subcellularLocation>
        <location evidence="1 7">Cell membrane</location>
        <topology evidence="1 7">Multi-pass membrane protein</topology>
    </subcellularLocation>
</comment>
<dbReference type="Gene3D" id="1.10.3720.10">
    <property type="entry name" value="MetI-like"/>
    <property type="match status" value="1"/>
</dbReference>
<dbReference type="InterPro" id="IPR035906">
    <property type="entry name" value="MetI-like_sf"/>
</dbReference>